<feature type="non-terminal residue" evidence="2">
    <location>
        <position position="152"/>
    </location>
</feature>
<dbReference type="AlphaFoldDB" id="A0A6J4V4K5"/>
<feature type="compositionally biased region" description="Basic residues" evidence="1">
    <location>
        <begin position="1"/>
        <end position="11"/>
    </location>
</feature>
<evidence type="ECO:0000256" key="1">
    <source>
        <dbReference type="SAM" id="MobiDB-lite"/>
    </source>
</evidence>
<protein>
    <submittedName>
        <fullName evidence="2">Mobile element protein</fullName>
    </submittedName>
</protein>
<proteinExistence type="predicted"/>
<organism evidence="2">
    <name type="scientific">uncultured Thermomicrobiales bacterium</name>
    <dbReference type="NCBI Taxonomy" id="1645740"/>
    <lineage>
        <taxon>Bacteria</taxon>
        <taxon>Pseudomonadati</taxon>
        <taxon>Thermomicrobiota</taxon>
        <taxon>Thermomicrobia</taxon>
        <taxon>Thermomicrobiales</taxon>
        <taxon>environmental samples</taxon>
    </lineage>
</organism>
<gene>
    <name evidence="2" type="ORF">AVDCRST_MAG88-2104</name>
</gene>
<feature type="compositionally biased region" description="Basic residues" evidence="1">
    <location>
        <begin position="64"/>
        <end position="80"/>
    </location>
</feature>
<dbReference type="EMBL" id="CADCWM010000551">
    <property type="protein sequence ID" value="CAA9568380.1"/>
    <property type="molecule type" value="Genomic_DNA"/>
</dbReference>
<feature type="non-terminal residue" evidence="2">
    <location>
        <position position="1"/>
    </location>
</feature>
<feature type="compositionally biased region" description="Basic and acidic residues" evidence="1">
    <location>
        <begin position="81"/>
        <end position="98"/>
    </location>
</feature>
<evidence type="ECO:0000313" key="2">
    <source>
        <dbReference type="EMBL" id="CAA9568380.1"/>
    </source>
</evidence>
<feature type="region of interest" description="Disordered" evidence="1">
    <location>
        <begin position="1"/>
        <end position="98"/>
    </location>
</feature>
<reference evidence="2" key="1">
    <citation type="submission" date="2020-02" db="EMBL/GenBank/DDBJ databases">
        <authorList>
            <person name="Meier V. D."/>
        </authorList>
    </citation>
    <scope>NUCLEOTIDE SEQUENCE</scope>
    <source>
        <strain evidence="2">AVDCRST_MAG88</strain>
    </source>
</reference>
<name>A0A6J4V4K5_9BACT</name>
<sequence>ARRAHQKKRRPGGAGAGALARRVQHQDPRPGRRAWQPAEGHPDQRGGGRQPAGHPAAGRDPGRGGHRRPQLRRRQDHRLHRGGDACRRDHPAQEEPRRAARLRLRRLPRAPPGRVLHREAQVLPARLLALRQVRQALPRLHPFRLHLPLAPV</sequence>
<accession>A0A6J4V4K5</accession>